<dbReference type="Gene3D" id="3.40.1190.20">
    <property type="match status" value="1"/>
</dbReference>
<keyword evidence="4" id="KW-0067">ATP-binding</keyword>
<feature type="domain" description="Thiaminase-2/PQQC" evidence="5">
    <location>
        <begin position="295"/>
        <end position="502"/>
    </location>
</feature>
<proteinExistence type="predicted"/>
<dbReference type="InterPro" id="IPR029056">
    <property type="entry name" value="Ribokinase-like"/>
</dbReference>
<evidence type="ECO:0000313" key="9">
    <source>
        <dbReference type="Proteomes" id="UP000663833"/>
    </source>
</evidence>
<dbReference type="Pfam" id="PF08543">
    <property type="entry name" value="Phos_pyr_kin"/>
    <property type="match status" value="1"/>
</dbReference>
<dbReference type="SUPFAM" id="SSF53613">
    <property type="entry name" value="Ribokinase-like"/>
    <property type="match status" value="1"/>
</dbReference>
<dbReference type="EMBL" id="CAJOBO010000822">
    <property type="protein sequence ID" value="CAF4295862.1"/>
    <property type="molecule type" value="Genomic_DNA"/>
</dbReference>
<dbReference type="PANTHER" id="PTHR20858">
    <property type="entry name" value="PHOSPHOMETHYLPYRIMIDINE KINASE"/>
    <property type="match status" value="1"/>
</dbReference>
<evidence type="ECO:0008006" key="10">
    <source>
        <dbReference type="Google" id="ProtNLM"/>
    </source>
</evidence>
<evidence type="ECO:0000259" key="6">
    <source>
        <dbReference type="Pfam" id="PF08543"/>
    </source>
</evidence>
<protein>
    <recommendedName>
        <fullName evidence="10">Phosphomethylpyrimidine kinase</fullName>
    </recommendedName>
</protein>
<dbReference type="InterPro" id="IPR004399">
    <property type="entry name" value="HMP/HMP-P_kinase_dom"/>
</dbReference>
<keyword evidence="3" id="KW-0418">Kinase</keyword>
<keyword evidence="2" id="KW-0547">Nucleotide-binding</keyword>
<dbReference type="CDD" id="cd01169">
    <property type="entry name" value="HMPP_kinase"/>
    <property type="match status" value="1"/>
</dbReference>
<dbReference type="Gene3D" id="1.20.910.10">
    <property type="entry name" value="Heme oxygenase-like"/>
    <property type="match status" value="1"/>
</dbReference>
<evidence type="ECO:0000256" key="4">
    <source>
        <dbReference type="ARBA" id="ARBA00022840"/>
    </source>
</evidence>
<dbReference type="Proteomes" id="UP000663851">
    <property type="component" value="Unassembled WGS sequence"/>
</dbReference>
<dbReference type="InterPro" id="IPR013749">
    <property type="entry name" value="PM/HMP-P_kinase-1"/>
</dbReference>
<dbReference type="NCBIfam" id="TIGR00097">
    <property type="entry name" value="HMP-P_kinase"/>
    <property type="match status" value="1"/>
</dbReference>
<dbReference type="InterPro" id="IPR016084">
    <property type="entry name" value="Haem_Oase-like_multi-hlx"/>
</dbReference>
<dbReference type="EMBL" id="CAJNYD010002575">
    <property type="protein sequence ID" value="CAF3430369.1"/>
    <property type="molecule type" value="Genomic_DNA"/>
</dbReference>
<dbReference type="Proteomes" id="UP000663833">
    <property type="component" value="Unassembled WGS sequence"/>
</dbReference>
<evidence type="ECO:0000256" key="1">
    <source>
        <dbReference type="ARBA" id="ARBA00022679"/>
    </source>
</evidence>
<gene>
    <name evidence="8" type="ORF">HFQ381_LOCUS13227</name>
    <name evidence="7" type="ORF">LUA448_LOCUS20282</name>
</gene>
<organism evidence="7 9">
    <name type="scientific">Rotaria socialis</name>
    <dbReference type="NCBI Taxonomy" id="392032"/>
    <lineage>
        <taxon>Eukaryota</taxon>
        <taxon>Metazoa</taxon>
        <taxon>Spiralia</taxon>
        <taxon>Gnathifera</taxon>
        <taxon>Rotifera</taxon>
        <taxon>Eurotatoria</taxon>
        <taxon>Bdelloidea</taxon>
        <taxon>Philodinida</taxon>
        <taxon>Philodinidae</taxon>
        <taxon>Rotaria</taxon>
    </lineage>
</organism>
<feature type="domain" description="Pyridoxamine kinase/Phosphomethylpyrimidine kinase" evidence="6">
    <location>
        <begin position="26"/>
        <end position="274"/>
    </location>
</feature>
<sequence length="507" mass="56665">MLQSIFLAYPIDEHCYINVMTIAGSDPSGGAGLQADLKTFASLYCYGMTTITALTAQNTCGVDGIYSLPASFVRQQLESVFSDINIDAIKIGMLEREEIIVEVAQFLEEKRAAAALPPLVVDPVIYAKSGDQIIDNNAINILKEKIIPFATLLTPNRQEACRLLGRDNIGLEDLEEAAKELLKLGTKAVLIKGIDGRDCLLVREQENAVWIGETTDWIDSKNVHGTGCTYSAAIAAFLGRGDPLVRAVQKAKIYITEAIRAGATYKQGHGAGPVCHHWFSFDQNFIQSAWLSVSELYKQIKALPFLCEIADGTLSWTRFAFFIQQDYFFLRDRKAVCDLHLPPTINVNDELKLMLKQISDNSELRAANIFNTFNVTGKSTDIENKSAVCIAYTNYLKSVATNEESIFFTLVALIPCTLIYQKVGEYLKRKQQAESLLPTNQYYQAWINTYSSEQRRQSVEKLLASMNRLYSSTVSSSRHLELLKVFQKSTEYELAFWDDAYKSAGCN</sequence>
<evidence type="ECO:0000313" key="7">
    <source>
        <dbReference type="EMBL" id="CAF3430369.1"/>
    </source>
</evidence>
<dbReference type="AlphaFoldDB" id="A0A818CHN9"/>
<dbReference type="GO" id="GO:0008972">
    <property type="term" value="F:phosphomethylpyrimidine kinase activity"/>
    <property type="evidence" value="ECO:0007669"/>
    <property type="project" value="InterPro"/>
</dbReference>
<dbReference type="FunFam" id="3.40.1190.20:FF:000003">
    <property type="entry name" value="Phosphomethylpyrimidine kinase ThiD"/>
    <property type="match status" value="1"/>
</dbReference>
<dbReference type="PANTHER" id="PTHR20858:SF17">
    <property type="entry name" value="HYDROXYMETHYLPYRIMIDINE_PHOSPHOMETHYLPYRIMIDINE KINASE THI20-RELATED"/>
    <property type="match status" value="1"/>
</dbReference>
<comment type="caution">
    <text evidence="7">The sequence shown here is derived from an EMBL/GenBank/DDBJ whole genome shotgun (WGS) entry which is preliminary data.</text>
</comment>
<evidence type="ECO:0000313" key="8">
    <source>
        <dbReference type="EMBL" id="CAF4295862.1"/>
    </source>
</evidence>
<keyword evidence="1" id="KW-0808">Transferase</keyword>
<accession>A0A818CHN9</accession>
<dbReference type="GO" id="GO:0009228">
    <property type="term" value="P:thiamine biosynthetic process"/>
    <property type="evidence" value="ECO:0007669"/>
    <property type="project" value="InterPro"/>
</dbReference>
<evidence type="ECO:0000256" key="2">
    <source>
        <dbReference type="ARBA" id="ARBA00022741"/>
    </source>
</evidence>
<evidence type="ECO:0000256" key="3">
    <source>
        <dbReference type="ARBA" id="ARBA00022777"/>
    </source>
</evidence>
<dbReference type="SUPFAM" id="SSF48613">
    <property type="entry name" value="Heme oxygenase-like"/>
    <property type="match status" value="1"/>
</dbReference>
<name>A0A818CHN9_9BILA</name>
<dbReference type="InterPro" id="IPR004305">
    <property type="entry name" value="Thiaminase-2/PQQC"/>
</dbReference>
<dbReference type="GO" id="GO:0005524">
    <property type="term" value="F:ATP binding"/>
    <property type="evidence" value="ECO:0007669"/>
    <property type="project" value="UniProtKB-KW"/>
</dbReference>
<dbReference type="GO" id="GO:0008902">
    <property type="term" value="F:hydroxymethylpyrimidine kinase activity"/>
    <property type="evidence" value="ECO:0007669"/>
    <property type="project" value="TreeGrafter"/>
</dbReference>
<dbReference type="GO" id="GO:0005829">
    <property type="term" value="C:cytosol"/>
    <property type="evidence" value="ECO:0007669"/>
    <property type="project" value="TreeGrafter"/>
</dbReference>
<evidence type="ECO:0000259" key="5">
    <source>
        <dbReference type="Pfam" id="PF03070"/>
    </source>
</evidence>
<dbReference type="Pfam" id="PF03070">
    <property type="entry name" value="TENA_THI-4"/>
    <property type="match status" value="1"/>
</dbReference>
<reference evidence="7" key="1">
    <citation type="submission" date="2021-02" db="EMBL/GenBank/DDBJ databases">
        <authorList>
            <person name="Nowell W R."/>
        </authorList>
    </citation>
    <scope>NUCLEOTIDE SEQUENCE</scope>
</reference>